<gene>
    <name evidence="7" type="ORF">GSLYS_00011755001</name>
</gene>
<dbReference type="AlphaFoldDB" id="A0AAV2HUP8"/>
<evidence type="ECO:0000256" key="5">
    <source>
        <dbReference type="ARBA" id="ARBA00023329"/>
    </source>
</evidence>
<evidence type="ECO:0000313" key="7">
    <source>
        <dbReference type="EMBL" id="CAL1537892.1"/>
    </source>
</evidence>
<evidence type="ECO:0000256" key="6">
    <source>
        <dbReference type="HAMAP-Rule" id="MF_03058"/>
    </source>
</evidence>
<accession>A0AAV2HUP8</accession>
<evidence type="ECO:0000256" key="1">
    <source>
        <dbReference type="ARBA" id="ARBA00022692"/>
    </source>
</evidence>
<name>A0AAV2HUP8_LYMST</name>
<comment type="subcellular location">
    <subcellularLocation>
        <location evidence="6">Endoplasmic reticulum membrane</location>
        <topology evidence="6">Multi-pass membrane protein</topology>
    </subcellularLocation>
    <subcellularLocation>
        <location evidence="6">Endoplasmic reticulum-Golgi intermediate compartment membrane</location>
        <topology evidence="6">Multi-pass membrane protein</topology>
    </subcellularLocation>
    <subcellularLocation>
        <location evidence="6">Cytoplasmic vesicle</location>
        <location evidence="6">COPII-coated vesicle membrane</location>
        <topology evidence="6">Multi-pass membrane protein</topology>
    </subcellularLocation>
</comment>
<evidence type="ECO:0000313" key="8">
    <source>
        <dbReference type="Proteomes" id="UP001497497"/>
    </source>
</evidence>
<reference evidence="7 8" key="1">
    <citation type="submission" date="2024-04" db="EMBL/GenBank/DDBJ databases">
        <authorList>
            <consortium name="Genoscope - CEA"/>
            <person name="William W."/>
        </authorList>
    </citation>
    <scope>NUCLEOTIDE SEQUENCE [LARGE SCALE GENOMIC DNA]</scope>
</reference>
<evidence type="ECO:0000256" key="4">
    <source>
        <dbReference type="ARBA" id="ARBA00023136"/>
    </source>
</evidence>
<keyword evidence="3 6" id="KW-1133">Transmembrane helix</keyword>
<dbReference type="GO" id="GO:0033116">
    <property type="term" value="C:endoplasmic reticulum-Golgi intermediate compartment membrane"/>
    <property type="evidence" value="ECO:0007669"/>
    <property type="project" value="UniProtKB-SubCell"/>
</dbReference>
<evidence type="ECO:0000256" key="3">
    <source>
        <dbReference type="ARBA" id="ARBA00022989"/>
    </source>
</evidence>
<comment type="function">
    <text evidence="6">Required for the assembly of the V0 complex of the vacuolar ATPase (V-ATPase) in the endoplasmic reticulum.</text>
</comment>
<comment type="similarity">
    <text evidence="6">Belongs to the VMA21 family.</text>
</comment>
<comment type="caution">
    <text evidence="7">The sequence shown here is derived from an EMBL/GenBank/DDBJ whole genome shotgun (WGS) entry which is preliminary data.</text>
</comment>
<keyword evidence="4 6" id="KW-0472">Membrane</keyword>
<sequence>MANPKAPGSVMNTMLVFTIMMVVLPIFSYFFSKSVIFEGVFGMIHTSSYFYAAVVAISVVHVILGMFIYVAWSDDSRPVPQFKAD</sequence>
<dbReference type="PANTHER" id="PTHR31792">
    <property type="entry name" value="VACUOLAR ATPASE ASSEMBLY INTEGRAL MEMBRANE PROTEIN VMA21"/>
    <property type="match status" value="1"/>
</dbReference>
<dbReference type="GO" id="GO:0012507">
    <property type="term" value="C:ER to Golgi transport vesicle membrane"/>
    <property type="evidence" value="ECO:0007669"/>
    <property type="project" value="UniProtKB-SubCell"/>
</dbReference>
<dbReference type="PANTHER" id="PTHR31792:SF3">
    <property type="entry name" value="VACUOLAR ATPASE ASSEMBLY INTEGRAL MEMBRANE PROTEIN VMA21"/>
    <property type="match status" value="1"/>
</dbReference>
<keyword evidence="1 6" id="KW-0812">Transmembrane</keyword>
<keyword evidence="8" id="KW-1185">Reference proteome</keyword>
<dbReference type="EMBL" id="CAXITT010000278">
    <property type="protein sequence ID" value="CAL1537892.1"/>
    <property type="molecule type" value="Genomic_DNA"/>
</dbReference>
<dbReference type="Proteomes" id="UP001497497">
    <property type="component" value="Unassembled WGS sequence"/>
</dbReference>
<dbReference type="GO" id="GO:0070072">
    <property type="term" value="P:vacuolar proton-transporting V-type ATPase complex assembly"/>
    <property type="evidence" value="ECO:0007669"/>
    <property type="project" value="UniProtKB-UniRule"/>
</dbReference>
<feature type="transmembrane region" description="Helical" evidence="6">
    <location>
        <begin position="51"/>
        <end position="72"/>
    </location>
</feature>
<feature type="transmembrane region" description="Helical" evidence="6">
    <location>
        <begin position="12"/>
        <end position="31"/>
    </location>
</feature>
<keyword evidence="2 6" id="KW-0256">Endoplasmic reticulum</keyword>
<dbReference type="GO" id="GO:0005789">
    <property type="term" value="C:endoplasmic reticulum membrane"/>
    <property type="evidence" value="ECO:0007669"/>
    <property type="project" value="UniProtKB-SubCell"/>
</dbReference>
<dbReference type="HAMAP" id="MF_03058">
    <property type="entry name" value="VMA21"/>
    <property type="match status" value="1"/>
</dbReference>
<evidence type="ECO:0000256" key="2">
    <source>
        <dbReference type="ARBA" id="ARBA00022824"/>
    </source>
</evidence>
<dbReference type="Pfam" id="PF09446">
    <property type="entry name" value="VMA21"/>
    <property type="match status" value="1"/>
</dbReference>
<organism evidence="7 8">
    <name type="scientific">Lymnaea stagnalis</name>
    <name type="common">Great pond snail</name>
    <name type="synonym">Helix stagnalis</name>
    <dbReference type="NCBI Taxonomy" id="6523"/>
    <lineage>
        <taxon>Eukaryota</taxon>
        <taxon>Metazoa</taxon>
        <taxon>Spiralia</taxon>
        <taxon>Lophotrochozoa</taxon>
        <taxon>Mollusca</taxon>
        <taxon>Gastropoda</taxon>
        <taxon>Heterobranchia</taxon>
        <taxon>Euthyneura</taxon>
        <taxon>Panpulmonata</taxon>
        <taxon>Hygrophila</taxon>
        <taxon>Lymnaeoidea</taxon>
        <taxon>Lymnaeidae</taxon>
        <taxon>Lymnaea</taxon>
    </lineage>
</organism>
<dbReference type="InterPro" id="IPR019013">
    <property type="entry name" value="Vma21"/>
</dbReference>
<protein>
    <recommendedName>
        <fullName evidence="6">Vacuolar ATPase assembly integral membrane protein VMA21 homolog</fullName>
    </recommendedName>
</protein>
<keyword evidence="5 6" id="KW-0968">Cytoplasmic vesicle</keyword>
<proteinExistence type="inferred from homology"/>